<dbReference type="GO" id="GO:0022625">
    <property type="term" value="C:cytosolic large ribosomal subunit"/>
    <property type="evidence" value="ECO:0007669"/>
    <property type="project" value="TreeGrafter"/>
</dbReference>
<accession>A0A8H4GNN8</accession>
<dbReference type="InterPro" id="IPR036789">
    <property type="entry name" value="Ribosomal_uL6-like_a/b-dom_sf"/>
</dbReference>
<evidence type="ECO:0000259" key="4">
    <source>
        <dbReference type="Pfam" id="PF00347"/>
    </source>
</evidence>
<dbReference type="InterPro" id="IPR002359">
    <property type="entry name" value="Ribosomal_uL6_CS2"/>
</dbReference>
<keyword evidence="2" id="KW-0689">Ribosomal protein</keyword>
<dbReference type="InterPro" id="IPR020040">
    <property type="entry name" value="Ribosomal_uL6_a/b-dom"/>
</dbReference>
<dbReference type="GO" id="GO:0019843">
    <property type="term" value="F:rRNA binding"/>
    <property type="evidence" value="ECO:0007669"/>
    <property type="project" value="InterPro"/>
</dbReference>
<sequence>MRYIYSEERLPIPENGEQAIRPLLFEVIGRKDVGAEWETSSGAFGCAGRMSAPVWLQELFARKTAATSLSKRRRCENDCLKVHIRSRVVTVEGPRGKLVKDLSHIAVTFGRPEKNVISIEMHHGVRKGIATLRTVRTLINNLIIGVTRGFKYKMRYVYAHFPINVNIEKNSETGQFEVEIRNFLGEKIVRRVTAQPGVEVAISSNVKDELQLTGNSLEAVSQSAADIQQICRVRNKDIRKFLDGLYVSERGNIVEE</sequence>
<evidence type="ECO:0000256" key="3">
    <source>
        <dbReference type="ARBA" id="ARBA00023274"/>
    </source>
</evidence>
<gene>
    <name evidence="5" type="ORF">CNMCM6805_008138</name>
</gene>
<comment type="caution">
    <text evidence="5">The sequence shown here is derived from an EMBL/GenBank/DDBJ whole genome shotgun (WGS) entry which is preliminary data.</text>
</comment>
<dbReference type="GO" id="GO:0003735">
    <property type="term" value="F:structural constituent of ribosome"/>
    <property type="evidence" value="ECO:0007669"/>
    <property type="project" value="InterPro"/>
</dbReference>
<dbReference type="EMBL" id="JAAAPX010000060">
    <property type="protein sequence ID" value="KAF4235435.1"/>
    <property type="molecule type" value="Genomic_DNA"/>
</dbReference>
<evidence type="ECO:0000313" key="6">
    <source>
        <dbReference type="Proteomes" id="UP000653565"/>
    </source>
</evidence>
<name>A0A8H4GNN8_9EURO</name>
<evidence type="ECO:0000256" key="1">
    <source>
        <dbReference type="ARBA" id="ARBA00009356"/>
    </source>
</evidence>
<comment type="similarity">
    <text evidence="1">Belongs to the universal ribosomal protein uL6 family.</text>
</comment>
<reference evidence="5" key="2">
    <citation type="submission" date="2020-04" db="EMBL/GenBank/DDBJ databases">
        <authorList>
            <person name="Santos R.A.C."/>
            <person name="Steenwyk J.L."/>
            <person name="Rivero-Menendez O."/>
            <person name="Mead M.E."/>
            <person name="Silva L.P."/>
            <person name="Bastos R.W."/>
            <person name="Alastruey-Izquierdo A."/>
            <person name="Goldman G.H."/>
            <person name="Rokas A."/>
        </authorList>
    </citation>
    <scope>NUCLEOTIDE SEQUENCE</scope>
    <source>
        <strain evidence="5">CNM-CM6805</strain>
    </source>
</reference>
<feature type="domain" description="Large ribosomal subunit protein uL6 alpha-beta" evidence="4">
    <location>
        <begin position="81"/>
        <end position="149"/>
    </location>
</feature>
<dbReference type="InterPro" id="IPR000702">
    <property type="entry name" value="Ribosomal_uL6-like"/>
</dbReference>
<dbReference type="Pfam" id="PF00347">
    <property type="entry name" value="Ribosomal_L6"/>
    <property type="match status" value="2"/>
</dbReference>
<dbReference type="AlphaFoldDB" id="A0A8H4GNN8"/>
<dbReference type="OrthoDB" id="10252633at2759"/>
<protein>
    <recommendedName>
        <fullName evidence="4">Large ribosomal subunit protein uL6 alpha-beta domain-containing protein</fullName>
    </recommendedName>
</protein>
<dbReference type="SUPFAM" id="SSF56053">
    <property type="entry name" value="Ribosomal protein L6"/>
    <property type="match status" value="2"/>
</dbReference>
<keyword evidence="3" id="KW-0687">Ribonucleoprotein</keyword>
<dbReference type="Gene3D" id="3.90.930.12">
    <property type="entry name" value="Ribosomal protein L6, alpha-beta domain"/>
    <property type="match status" value="2"/>
</dbReference>
<evidence type="ECO:0000313" key="5">
    <source>
        <dbReference type="EMBL" id="KAF4235435.1"/>
    </source>
</evidence>
<dbReference type="FunFam" id="3.90.930.12:FF:000004">
    <property type="entry name" value="60S ribosomal protein L9"/>
    <property type="match status" value="1"/>
</dbReference>
<organism evidence="5 6">
    <name type="scientific">Aspergillus fumigatiaffinis</name>
    <dbReference type="NCBI Taxonomy" id="340414"/>
    <lineage>
        <taxon>Eukaryota</taxon>
        <taxon>Fungi</taxon>
        <taxon>Dikarya</taxon>
        <taxon>Ascomycota</taxon>
        <taxon>Pezizomycotina</taxon>
        <taxon>Eurotiomycetes</taxon>
        <taxon>Eurotiomycetidae</taxon>
        <taxon>Eurotiales</taxon>
        <taxon>Aspergillaceae</taxon>
        <taxon>Aspergillus</taxon>
        <taxon>Aspergillus subgen. Fumigati</taxon>
    </lineage>
</organism>
<dbReference type="PROSITE" id="PS00700">
    <property type="entry name" value="RIBOSOMAL_L6_2"/>
    <property type="match status" value="1"/>
</dbReference>
<dbReference type="GO" id="GO:0002181">
    <property type="term" value="P:cytoplasmic translation"/>
    <property type="evidence" value="ECO:0007669"/>
    <property type="project" value="TreeGrafter"/>
</dbReference>
<dbReference type="FunFam" id="3.90.930.12:FF:000003">
    <property type="entry name" value="60S ribosomal protein L9"/>
    <property type="match status" value="1"/>
</dbReference>
<reference evidence="5" key="1">
    <citation type="journal article" date="2020" name="bioRxiv">
        <title>Genomic and phenotypic heterogeneity of clinical isolates of the human pathogens Aspergillus fumigatus, Aspergillus lentulus and Aspergillus fumigatiaffinis.</title>
        <authorList>
            <person name="dos Santos R.A.C."/>
            <person name="Steenwyk J.L."/>
            <person name="Rivero-Menendez O."/>
            <person name="Mead M.E."/>
            <person name="Silva L.P."/>
            <person name="Bastos R.W."/>
            <person name="Alastruey-Izquierdo A."/>
            <person name="Goldman G.H."/>
            <person name="Rokas A."/>
        </authorList>
    </citation>
    <scope>NUCLEOTIDE SEQUENCE</scope>
    <source>
        <strain evidence="5">CNM-CM6805</strain>
    </source>
</reference>
<proteinExistence type="inferred from homology"/>
<dbReference type="PANTHER" id="PTHR11655">
    <property type="entry name" value="60S/50S RIBOSOMAL PROTEIN L6/L9"/>
    <property type="match status" value="1"/>
</dbReference>
<keyword evidence="6" id="KW-1185">Reference proteome</keyword>
<evidence type="ECO:0000256" key="2">
    <source>
        <dbReference type="ARBA" id="ARBA00022980"/>
    </source>
</evidence>
<feature type="domain" description="Large ribosomal subunit protein uL6 alpha-beta" evidence="4">
    <location>
        <begin position="161"/>
        <end position="244"/>
    </location>
</feature>
<dbReference type="PANTHER" id="PTHR11655:SF16">
    <property type="entry name" value="60S RIBOSOMAL PROTEIN L9"/>
    <property type="match status" value="1"/>
</dbReference>
<dbReference type="Proteomes" id="UP000653565">
    <property type="component" value="Unassembled WGS sequence"/>
</dbReference>